<feature type="chain" id="PRO_5043870730" description="alpha-1,2-Mannosidase" evidence="15">
    <location>
        <begin position="28"/>
        <end position="858"/>
    </location>
</feature>
<keyword evidence="7 12" id="KW-1015">Disulfide bond</keyword>
<evidence type="ECO:0000256" key="11">
    <source>
        <dbReference type="PIRSR" id="PIRSR601382-2"/>
    </source>
</evidence>
<dbReference type="GO" id="GO:0060205">
    <property type="term" value="C:cytoplasmic vesicle lumen"/>
    <property type="evidence" value="ECO:0007669"/>
    <property type="project" value="UniProtKB-SubCell"/>
</dbReference>
<feature type="compositionally biased region" description="Low complexity" evidence="14">
    <location>
        <begin position="90"/>
        <end position="129"/>
    </location>
</feature>
<evidence type="ECO:0000256" key="6">
    <source>
        <dbReference type="ARBA" id="ARBA00022801"/>
    </source>
</evidence>
<keyword evidence="8" id="KW-0968">Cytoplasmic vesicle</keyword>
<evidence type="ECO:0000313" key="17">
    <source>
        <dbReference type="Proteomes" id="UP000452235"/>
    </source>
</evidence>
<evidence type="ECO:0000256" key="2">
    <source>
        <dbReference type="ARBA" id="ARBA00001946"/>
    </source>
</evidence>
<dbReference type="SUPFAM" id="SSF48225">
    <property type="entry name" value="Seven-hairpin glycosidases"/>
    <property type="match status" value="1"/>
</dbReference>
<feature type="compositionally biased region" description="Polar residues" evidence="14">
    <location>
        <begin position="430"/>
        <end position="444"/>
    </location>
</feature>
<proteinExistence type="inferred from homology"/>
<comment type="similarity">
    <text evidence="5 13">Belongs to the glycosyl hydrolase 47 family.</text>
</comment>
<feature type="region of interest" description="Disordered" evidence="14">
    <location>
        <begin position="38"/>
        <end position="164"/>
    </location>
</feature>
<dbReference type="InterPro" id="IPR001382">
    <property type="entry name" value="Glyco_hydro_47"/>
</dbReference>
<keyword evidence="11" id="KW-0479">Metal-binding</keyword>
<dbReference type="OrthoDB" id="10052040at2759"/>
<keyword evidence="17" id="KW-1185">Reference proteome</keyword>
<comment type="function">
    <text evidence="9">Involved in the maturation of Asn-linked oligosaccharides. Progressively trims alpha-1,2-linked mannose residues from Man(9)GlcNAc(2) to produce Man(5)GlcNAc(2).</text>
</comment>
<protein>
    <recommendedName>
        <fullName evidence="13">alpha-1,2-Mannosidase</fullName>
        <ecNumber evidence="13">3.2.1.-</ecNumber>
    </recommendedName>
</protein>
<dbReference type="Proteomes" id="UP000452235">
    <property type="component" value="Unassembled WGS sequence"/>
</dbReference>
<feature type="signal peptide" evidence="15">
    <location>
        <begin position="1"/>
        <end position="27"/>
    </location>
</feature>
<dbReference type="AlphaFoldDB" id="A0A5M3YXI2"/>
<comment type="subcellular location">
    <subcellularLocation>
        <location evidence="3">Cytoplasmic vesicle lumen</location>
    </subcellularLocation>
</comment>
<evidence type="ECO:0000256" key="4">
    <source>
        <dbReference type="ARBA" id="ARBA00004922"/>
    </source>
</evidence>
<dbReference type="PANTHER" id="PTHR11742">
    <property type="entry name" value="MANNOSYL-OLIGOSACCHARIDE ALPHA-1,2-MANNOSIDASE-RELATED"/>
    <property type="match status" value="1"/>
</dbReference>
<feature type="compositionally biased region" description="Basic and acidic residues" evidence="14">
    <location>
        <begin position="719"/>
        <end position="730"/>
    </location>
</feature>
<feature type="disulfide bond" evidence="12">
    <location>
        <begin position="596"/>
        <end position="625"/>
    </location>
</feature>
<comment type="cofactor">
    <cofactor evidence="2">
        <name>Mg(2+)</name>
        <dbReference type="ChEBI" id="CHEBI:18420"/>
    </cofactor>
</comment>
<dbReference type="InterPro" id="IPR012341">
    <property type="entry name" value="6hp_glycosidase-like_sf"/>
</dbReference>
<gene>
    <name evidence="16" type="ORF">ATEIFO6365_0006051600</name>
</gene>
<evidence type="ECO:0000256" key="5">
    <source>
        <dbReference type="ARBA" id="ARBA00007658"/>
    </source>
</evidence>
<dbReference type="FunFam" id="1.50.10.10:FF:000044">
    <property type="entry name" value="alpha-1,2-Mannosidase"/>
    <property type="match status" value="1"/>
</dbReference>
<evidence type="ECO:0000256" key="12">
    <source>
        <dbReference type="PIRSR" id="PIRSR601382-3"/>
    </source>
</evidence>
<evidence type="ECO:0000256" key="9">
    <source>
        <dbReference type="ARBA" id="ARBA00024790"/>
    </source>
</evidence>
<feature type="active site" evidence="10">
    <location>
        <position position="519"/>
    </location>
</feature>
<keyword evidence="11" id="KW-0106">Calcium</keyword>
<comment type="cofactor">
    <cofactor evidence="1 11">
        <name>Ca(2+)</name>
        <dbReference type="ChEBI" id="CHEBI:29108"/>
    </cofactor>
</comment>
<feature type="compositionally biased region" description="Polar residues" evidence="14">
    <location>
        <begin position="704"/>
        <end position="718"/>
    </location>
</feature>
<dbReference type="PRINTS" id="PR00747">
    <property type="entry name" value="GLYHDRLASE47"/>
</dbReference>
<dbReference type="GO" id="GO:0005975">
    <property type="term" value="P:carbohydrate metabolic process"/>
    <property type="evidence" value="ECO:0007669"/>
    <property type="project" value="InterPro"/>
</dbReference>
<dbReference type="GO" id="GO:0036503">
    <property type="term" value="P:ERAD pathway"/>
    <property type="evidence" value="ECO:0007669"/>
    <property type="project" value="UniProtKB-ARBA"/>
</dbReference>
<feature type="active site" description="Proton donor" evidence="10">
    <location>
        <position position="639"/>
    </location>
</feature>
<dbReference type="InterPro" id="IPR050749">
    <property type="entry name" value="Glycosyl_Hydrolase_47"/>
</dbReference>
<evidence type="ECO:0000256" key="1">
    <source>
        <dbReference type="ARBA" id="ARBA00001913"/>
    </source>
</evidence>
<dbReference type="Gene3D" id="1.50.10.10">
    <property type="match status" value="3"/>
</dbReference>
<feature type="region of interest" description="Disordered" evidence="14">
    <location>
        <begin position="675"/>
        <end position="730"/>
    </location>
</feature>
<evidence type="ECO:0000256" key="10">
    <source>
        <dbReference type="PIRSR" id="PIRSR601382-1"/>
    </source>
</evidence>
<dbReference type="Pfam" id="PF01532">
    <property type="entry name" value="Glyco_hydro_47"/>
    <property type="match status" value="1"/>
</dbReference>
<dbReference type="PANTHER" id="PTHR11742:SF103">
    <property type="entry name" value="ENDOPLASMIC RETICULUM MANNOSIDASE MNL2-RELATED"/>
    <property type="match status" value="1"/>
</dbReference>
<feature type="compositionally biased region" description="Basic and acidic residues" evidence="14">
    <location>
        <begin position="675"/>
        <end position="687"/>
    </location>
</feature>
<evidence type="ECO:0000256" key="7">
    <source>
        <dbReference type="ARBA" id="ARBA00023157"/>
    </source>
</evidence>
<feature type="binding site" evidence="11">
    <location>
        <position position="848"/>
    </location>
    <ligand>
        <name>Ca(2+)</name>
        <dbReference type="ChEBI" id="CHEBI:29108"/>
    </ligand>
</feature>
<evidence type="ECO:0000256" key="13">
    <source>
        <dbReference type="RuleBase" id="RU361193"/>
    </source>
</evidence>
<dbReference type="GO" id="GO:0016020">
    <property type="term" value="C:membrane"/>
    <property type="evidence" value="ECO:0007669"/>
    <property type="project" value="InterPro"/>
</dbReference>
<dbReference type="UniPathway" id="UPA00378"/>
<feature type="active site" description="Proton donor" evidence="10">
    <location>
        <position position="289"/>
    </location>
</feature>
<comment type="caution">
    <text evidence="16">The sequence shown here is derived from an EMBL/GenBank/DDBJ whole genome shotgun (WGS) entry which is preliminary data.</text>
</comment>
<evidence type="ECO:0000256" key="14">
    <source>
        <dbReference type="SAM" id="MobiDB-lite"/>
    </source>
</evidence>
<dbReference type="VEuPathDB" id="FungiDB:ATEG_03282"/>
<comment type="pathway">
    <text evidence="4">Protein modification; protein glycosylation.</text>
</comment>
<evidence type="ECO:0000256" key="8">
    <source>
        <dbReference type="ARBA" id="ARBA00023329"/>
    </source>
</evidence>
<dbReference type="EC" id="3.2.1.-" evidence="13"/>
<reference evidence="16 17" key="1">
    <citation type="submission" date="2020-01" db="EMBL/GenBank/DDBJ databases">
        <title>Aspergillus terreus IFO 6365 whole genome shotgun sequence.</title>
        <authorList>
            <person name="Kanamasa S."/>
            <person name="Takahashi H."/>
        </authorList>
    </citation>
    <scope>NUCLEOTIDE SEQUENCE [LARGE SCALE GENOMIC DNA]</scope>
    <source>
        <strain evidence="16 17">IFO 6365</strain>
    </source>
</reference>
<sequence length="858" mass="96009">MFRARRYRVLLVFAAVFLLALLHFARHRDGSALTFGIPPLADHHNPPPPSPPTPENNDPIAPEAPHGFSPASQESKVSEASSDAHDTSDPQDTTTADSASSEQSDSSNEGSSEQSSEKSSSSSSSSHGTQSKEDESKLTSPGHGRLDIGVGDIHGPQPHWEKPAEHFPLAPEEIIKLPTGQPKDLPKLQASFKDESSSDKMSRMDRLETIRAEFEHAWNGYKASAMGHDEIKPLRGGYRDPFMGWGATLVDALDTLWIMDLKEEFAIAVDQVKKIDFTTSKRRDIPVFETTIRYLGGLLGAYDVSGHKYGVLLEKAIELADILIGAFDTPNRMPALFYRWTPAYTSQPHRADTDAVLAELGSLSVEFTRLAQLTKEDKYYDAIARITNELEAFQGETVIPGMWPTKLDASGCRNPRPQLTNEFERALPSSVPTPVQKPQTSQSAKPLPTDAKSYEDFLQRRSADGLHEDAQPANYDQLSTDKSSVDQYEQQSAVEKSCTGGLNSQLALYQKFSLAALADSTYEYLPKEYMLLGGLNEQYHTMYERAMNVIREQFVYQPMVKGGRDIRFLASAKVSSRQAEPAERTTYTYEGTHLGCFAGGMVAMGAKLFGIEQDMDLAAKLTDGCVWAYESTKTGIMPEQFLLLPCANGQSCEWNETKYWLALDPHAEERNARVNELKAQKQREPQEPKSGNSIHGKREWHVIATSNDESQDNGAKSGSDNDDKRSISDTSHEEYVIGRIQKEHLPPGVVKIPSRKYILRPEAIESVFIMYRMTGDEYWREKGWKMFKAISKYTRTEFANSAIDDVTVDHPQMKDEMESFWLGETLKYFYLLFSDPSLVSLDEYVLNTEAHPLKRPGY</sequence>
<dbReference type="GO" id="GO:0005783">
    <property type="term" value="C:endoplasmic reticulum"/>
    <property type="evidence" value="ECO:0007669"/>
    <property type="project" value="TreeGrafter"/>
</dbReference>
<keyword evidence="15" id="KW-0732">Signal</keyword>
<accession>A0A5M3YXI2</accession>
<dbReference type="InterPro" id="IPR036026">
    <property type="entry name" value="Seven-hairpin_glycosidases"/>
</dbReference>
<feature type="region of interest" description="Disordered" evidence="14">
    <location>
        <begin position="425"/>
        <end position="450"/>
    </location>
</feature>
<dbReference type="GO" id="GO:0005509">
    <property type="term" value="F:calcium ion binding"/>
    <property type="evidence" value="ECO:0007669"/>
    <property type="project" value="InterPro"/>
</dbReference>
<feature type="active site" evidence="10">
    <location>
        <position position="762"/>
    </location>
</feature>
<organism evidence="16 17">
    <name type="scientific">Aspergillus terreus</name>
    <dbReference type="NCBI Taxonomy" id="33178"/>
    <lineage>
        <taxon>Eukaryota</taxon>
        <taxon>Fungi</taxon>
        <taxon>Dikarya</taxon>
        <taxon>Ascomycota</taxon>
        <taxon>Pezizomycotina</taxon>
        <taxon>Eurotiomycetes</taxon>
        <taxon>Eurotiomycetidae</taxon>
        <taxon>Eurotiales</taxon>
        <taxon>Aspergillaceae</taxon>
        <taxon>Aspergillus</taxon>
        <taxon>Aspergillus subgen. Circumdati</taxon>
    </lineage>
</organism>
<keyword evidence="6 13" id="KW-0378">Hydrolase</keyword>
<dbReference type="EMBL" id="BLJY01000006">
    <property type="protein sequence ID" value="GFF17179.1"/>
    <property type="molecule type" value="Genomic_DNA"/>
</dbReference>
<feature type="compositionally biased region" description="Polar residues" evidence="14">
    <location>
        <begin position="474"/>
        <end position="489"/>
    </location>
</feature>
<evidence type="ECO:0000256" key="15">
    <source>
        <dbReference type="SAM" id="SignalP"/>
    </source>
</evidence>
<evidence type="ECO:0000313" key="16">
    <source>
        <dbReference type="EMBL" id="GFF17179.1"/>
    </source>
</evidence>
<keyword evidence="13" id="KW-0326">Glycosidase</keyword>
<name>A0A5M3YXI2_ASPTE</name>
<feature type="compositionally biased region" description="Polar residues" evidence="14">
    <location>
        <begin position="70"/>
        <end position="81"/>
    </location>
</feature>
<evidence type="ECO:0000256" key="3">
    <source>
        <dbReference type="ARBA" id="ARBA00004321"/>
    </source>
</evidence>
<dbReference type="GO" id="GO:0004571">
    <property type="term" value="F:mannosyl-oligosaccharide 1,2-alpha-mannosidase activity"/>
    <property type="evidence" value="ECO:0007669"/>
    <property type="project" value="InterPro"/>
</dbReference>
<feature type="region of interest" description="Disordered" evidence="14">
    <location>
        <begin position="468"/>
        <end position="489"/>
    </location>
</feature>